<feature type="signal peptide" evidence="1">
    <location>
        <begin position="1"/>
        <end position="20"/>
    </location>
</feature>
<evidence type="ECO:0000256" key="1">
    <source>
        <dbReference type="SAM" id="SignalP"/>
    </source>
</evidence>
<dbReference type="OrthoDB" id="9690171at2"/>
<feature type="chain" id="PRO_5012417516" description="Lipoprotein" evidence="1">
    <location>
        <begin position="21"/>
        <end position="147"/>
    </location>
</feature>
<reference evidence="2 3" key="1">
    <citation type="submission" date="2017-05" db="EMBL/GenBank/DDBJ databases">
        <title>Genomic insights into alkan degradation activity of Oleiphilus messinensis.</title>
        <authorList>
            <person name="Kozyavkin S.A."/>
            <person name="Slesarev A.I."/>
            <person name="Golyshin P.N."/>
            <person name="Korzhenkov A."/>
            <person name="Golyshina O.N."/>
            <person name="Toshchakov S.V."/>
        </authorList>
    </citation>
    <scope>NUCLEOTIDE SEQUENCE [LARGE SCALE GENOMIC DNA]</scope>
    <source>
        <strain evidence="2 3">ME102</strain>
    </source>
</reference>
<dbReference type="EMBL" id="CP021425">
    <property type="protein sequence ID" value="ARU54612.1"/>
    <property type="molecule type" value="Genomic_DNA"/>
</dbReference>
<protein>
    <recommendedName>
        <fullName evidence="4">Lipoprotein</fullName>
    </recommendedName>
</protein>
<dbReference type="KEGG" id="ome:OLMES_0509"/>
<proteinExistence type="predicted"/>
<keyword evidence="1" id="KW-0732">Signal</keyword>
<dbReference type="Proteomes" id="UP000196027">
    <property type="component" value="Chromosome"/>
</dbReference>
<evidence type="ECO:0000313" key="3">
    <source>
        <dbReference type="Proteomes" id="UP000196027"/>
    </source>
</evidence>
<sequence length="147" mass="15881">MSINLTTKIACSTLIISALAGCAGTQVSKYNYDETLSINTPQKSEKCYDASILVSENLTGARDISKKVVIALDSTIAEEKENYIKADRNRHVGLMVGSGGEEIFVNLKKIDERKTFITVTTKTGFVGAAGQKPWSCKIVDEIAKMAG</sequence>
<name>A0A1Y0I2B7_9GAMM</name>
<organism evidence="2 3">
    <name type="scientific">Oleiphilus messinensis</name>
    <dbReference type="NCBI Taxonomy" id="141451"/>
    <lineage>
        <taxon>Bacteria</taxon>
        <taxon>Pseudomonadati</taxon>
        <taxon>Pseudomonadota</taxon>
        <taxon>Gammaproteobacteria</taxon>
        <taxon>Oceanospirillales</taxon>
        <taxon>Oleiphilaceae</taxon>
        <taxon>Oleiphilus</taxon>
    </lineage>
</organism>
<dbReference type="RefSeq" id="WP_087459791.1">
    <property type="nucleotide sequence ID" value="NZ_CP021425.1"/>
</dbReference>
<accession>A0A1Y0I2B7</accession>
<evidence type="ECO:0000313" key="2">
    <source>
        <dbReference type="EMBL" id="ARU54612.1"/>
    </source>
</evidence>
<evidence type="ECO:0008006" key="4">
    <source>
        <dbReference type="Google" id="ProtNLM"/>
    </source>
</evidence>
<gene>
    <name evidence="2" type="ORF">OLMES_0509</name>
</gene>
<keyword evidence="3" id="KW-1185">Reference proteome</keyword>
<dbReference type="AlphaFoldDB" id="A0A1Y0I2B7"/>